<gene>
    <name evidence="1" type="ORF">KR51_00028320</name>
</gene>
<sequence length="28" mass="3357">MIREKNNFKSLPYEDFEELQLLRSPTSA</sequence>
<reference evidence="1 2" key="1">
    <citation type="submission" date="2013-05" db="EMBL/GenBank/DDBJ databases">
        <title>Draft genome sequence of Rubidibacter lacunae KORDI 51-2.</title>
        <authorList>
            <person name="Choi D.H."/>
            <person name="Noh J.H."/>
            <person name="Kwon K.-K."/>
            <person name="Lee J.-H."/>
            <person name="Ryu J.-Y."/>
        </authorList>
    </citation>
    <scope>NUCLEOTIDE SEQUENCE [LARGE SCALE GENOMIC DNA]</scope>
    <source>
        <strain evidence="1 2">KORDI 51-2</strain>
    </source>
</reference>
<dbReference type="AlphaFoldDB" id="U5DLR9"/>
<accession>U5DLR9</accession>
<feature type="non-terminal residue" evidence="1">
    <location>
        <position position="28"/>
    </location>
</feature>
<dbReference type="Proteomes" id="UP000016960">
    <property type="component" value="Unassembled WGS sequence"/>
</dbReference>
<organism evidence="1 2">
    <name type="scientific">Rubidibacter lacunae KORDI 51-2</name>
    <dbReference type="NCBI Taxonomy" id="582515"/>
    <lineage>
        <taxon>Bacteria</taxon>
        <taxon>Bacillati</taxon>
        <taxon>Cyanobacteriota</taxon>
        <taxon>Cyanophyceae</taxon>
        <taxon>Oscillatoriophycideae</taxon>
        <taxon>Chroococcales</taxon>
        <taxon>Aphanothecaceae</taxon>
        <taxon>Rubidibacter</taxon>
    </lineage>
</organism>
<keyword evidence="2" id="KW-1185">Reference proteome</keyword>
<name>U5DLR9_9CHRO</name>
<dbReference type="InParanoid" id="U5DLR9"/>
<proteinExistence type="predicted"/>
<evidence type="ECO:0000313" key="1">
    <source>
        <dbReference type="EMBL" id="ERN40650.1"/>
    </source>
</evidence>
<dbReference type="EMBL" id="ASSJ01000072">
    <property type="protein sequence ID" value="ERN40650.1"/>
    <property type="molecule type" value="Genomic_DNA"/>
</dbReference>
<protein>
    <submittedName>
        <fullName evidence="1">Uncharacterized protein</fullName>
    </submittedName>
</protein>
<evidence type="ECO:0000313" key="2">
    <source>
        <dbReference type="Proteomes" id="UP000016960"/>
    </source>
</evidence>
<comment type="caution">
    <text evidence="1">The sequence shown here is derived from an EMBL/GenBank/DDBJ whole genome shotgun (WGS) entry which is preliminary data.</text>
</comment>